<evidence type="ECO:0000256" key="5">
    <source>
        <dbReference type="ARBA" id="ARBA00023163"/>
    </source>
</evidence>
<dbReference type="PANTHER" id="PTHR46373:SF2">
    <property type="entry name" value="RWP-RK DOMAIN-CONTAINING PROTEIN"/>
    <property type="match status" value="1"/>
</dbReference>
<evidence type="ECO:0000256" key="1">
    <source>
        <dbReference type="ARBA" id="ARBA00004049"/>
    </source>
</evidence>
<evidence type="ECO:0000259" key="8">
    <source>
        <dbReference type="PROSITE" id="PS51519"/>
    </source>
</evidence>
<evidence type="ECO:0000313" key="9">
    <source>
        <dbReference type="EMBL" id="KAK9809636.1"/>
    </source>
</evidence>
<dbReference type="GO" id="GO:0003677">
    <property type="term" value="F:DNA binding"/>
    <property type="evidence" value="ECO:0007669"/>
    <property type="project" value="UniProtKB-KW"/>
</dbReference>
<keyword evidence="4" id="KW-0238">DNA-binding</keyword>
<comment type="function">
    <text evidence="1">Putative transcription factor.</text>
</comment>
<dbReference type="InterPro" id="IPR003035">
    <property type="entry name" value="RWP-RK_dom"/>
</dbReference>
<feature type="domain" description="RWP-RK" evidence="8">
    <location>
        <begin position="112"/>
        <end position="205"/>
    </location>
</feature>
<evidence type="ECO:0000313" key="10">
    <source>
        <dbReference type="Proteomes" id="UP001465755"/>
    </source>
</evidence>
<reference evidence="9 10" key="1">
    <citation type="journal article" date="2024" name="Nat. Commun.">
        <title>Phylogenomics reveals the evolutionary origins of lichenization in chlorophyte algae.</title>
        <authorList>
            <person name="Puginier C."/>
            <person name="Libourel C."/>
            <person name="Otte J."/>
            <person name="Skaloud P."/>
            <person name="Haon M."/>
            <person name="Grisel S."/>
            <person name="Petersen M."/>
            <person name="Berrin J.G."/>
            <person name="Delaux P.M."/>
            <person name="Dal Grande F."/>
            <person name="Keller J."/>
        </authorList>
    </citation>
    <scope>NUCLEOTIDE SEQUENCE [LARGE SCALE GENOMIC DNA]</scope>
    <source>
        <strain evidence="9 10">SAG 2036</strain>
    </source>
</reference>
<dbReference type="InterPro" id="IPR044607">
    <property type="entry name" value="RKD-like"/>
</dbReference>
<evidence type="ECO:0000256" key="2">
    <source>
        <dbReference type="ARBA" id="ARBA00023015"/>
    </source>
</evidence>
<sequence>MGYRSMTSPDCSEQGSGSSGLLLAHFADDVSYQEFETLANQQSGCLSCSAAHSRLGWLIGVAEFASEQSATRAREALEVVCLQSLPGQYLGPSCLDLEDSTEQKPGAVDLQQRSGSNGSSSSTGTVLHGNARVRDITFEQISQHFQYGLRDAALLLGISSSSLKRLCRQHGIKEWPCRKLRHQAFMEQHRRAASPMPTSPRKRMDFGSASSMAGSFSGGVMGPPAPVSTSGHQAFATLSASHMPPPQAHDSPGCRQLFLRLNSLSREVSVGPLNFDMLRLPSTDMAPMPLERFPSFLLSTDPMHQGLDHSQGSLPPAPSLTGSDAQLHGILSSVVGQKEAVASHQVSNWSGQYGHQTVPTTAAASTPFASSAFTPWE</sequence>
<organism evidence="9 10">
    <name type="scientific">Symbiochloris irregularis</name>
    <dbReference type="NCBI Taxonomy" id="706552"/>
    <lineage>
        <taxon>Eukaryota</taxon>
        <taxon>Viridiplantae</taxon>
        <taxon>Chlorophyta</taxon>
        <taxon>core chlorophytes</taxon>
        <taxon>Trebouxiophyceae</taxon>
        <taxon>Trebouxiales</taxon>
        <taxon>Trebouxiaceae</taxon>
        <taxon>Symbiochloris</taxon>
    </lineage>
</organism>
<keyword evidence="5" id="KW-0804">Transcription</keyword>
<dbReference type="GO" id="GO:0003700">
    <property type="term" value="F:DNA-binding transcription factor activity"/>
    <property type="evidence" value="ECO:0007669"/>
    <property type="project" value="InterPro"/>
</dbReference>
<dbReference type="EMBL" id="JALJOQ010000018">
    <property type="protein sequence ID" value="KAK9809636.1"/>
    <property type="molecule type" value="Genomic_DNA"/>
</dbReference>
<evidence type="ECO:0000256" key="6">
    <source>
        <dbReference type="ARBA" id="ARBA00023242"/>
    </source>
</evidence>
<feature type="region of interest" description="Disordered" evidence="7">
    <location>
        <begin position="304"/>
        <end position="323"/>
    </location>
</feature>
<keyword evidence="6" id="KW-0539">Nucleus</keyword>
<evidence type="ECO:0000256" key="4">
    <source>
        <dbReference type="ARBA" id="ARBA00023125"/>
    </source>
</evidence>
<dbReference type="AlphaFoldDB" id="A0AAW1P872"/>
<dbReference type="PROSITE" id="PS51519">
    <property type="entry name" value="RWP_RK"/>
    <property type="match status" value="1"/>
</dbReference>
<accession>A0AAW1P872</accession>
<evidence type="ECO:0000256" key="7">
    <source>
        <dbReference type="SAM" id="MobiDB-lite"/>
    </source>
</evidence>
<gene>
    <name evidence="9" type="ORF">WJX73_009597</name>
</gene>
<proteinExistence type="predicted"/>
<name>A0AAW1P872_9CHLO</name>
<evidence type="ECO:0000256" key="3">
    <source>
        <dbReference type="ARBA" id="ARBA00023054"/>
    </source>
</evidence>
<keyword evidence="2" id="KW-0805">Transcription regulation</keyword>
<keyword evidence="10" id="KW-1185">Reference proteome</keyword>
<comment type="caution">
    <text evidence="9">The sequence shown here is derived from an EMBL/GenBank/DDBJ whole genome shotgun (WGS) entry which is preliminary data.</text>
</comment>
<keyword evidence="3" id="KW-0175">Coiled coil</keyword>
<protein>
    <recommendedName>
        <fullName evidence="8">RWP-RK domain-containing protein</fullName>
    </recommendedName>
</protein>
<dbReference type="Proteomes" id="UP001465755">
    <property type="component" value="Unassembled WGS sequence"/>
</dbReference>
<dbReference type="Pfam" id="PF02042">
    <property type="entry name" value="RWP-RK"/>
    <property type="match status" value="1"/>
</dbReference>
<dbReference type="PANTHER" id="PTHR46373">
    <property type="entry name" value="PROTEIN RKD4"/>
    <property type="match status" value="1"/>
</dbReference>